<dbReference type="RefSeq" id="XP_067066377.1">
    <property type="nucleotide sequence ID" value="XM_067212080.1"/>
</dbReference>
<evidence type="ECO:0000313" key="2">
    <source>
        <dbReference type="EMBL" id="OII71008.1"/>
    </source>
</evidence>
<feature type="region of interest" description="Disordered" evidence="1">
    <location>
        <begin position="505"/>
        <end position="542"/>
    </location>
</feature>
<comment type="caution">
    <text evidence="2">The sequence shown here is derived from an EMBL/GenBank/DDBJ whole genome shotgun (WGS) entry which is preliminary data.</text>
</comment>
<proteinExistence type="predicted"/>
<dbReference type="OrthoDB" id="387569at2759"/>
<organism evidence="2 3">
    <name type="scientific">Cryptosporidium andersoni</name>
    <dbReference type="NCBI Taxonomy" id="117008"/>
    <lineage>
        <taxon>Eukaryota</taxon>
        <taxon>Sar</taxon>
        <taxon>Alveolata</taxon>
        <taxon>Apicomplexa</taxon>
        <taxon>Conoidasida</taxon>
        <taxon>Coccidia</taxon>
        <taxon>Eucoccidiorida</taxon>
        <taxon>Eimeriorina</taxon>
        <taxon>Cryptosporidiidae</taxon>
        <taxon>Cryptosporidium</taxon>
    </lineage>
</organism>
<dbReference type="AlphaFoldDB" id="A0A1J4M9V7"/>
<protein>
    <submittedName>
        <fullName evidence="2">Uncharacterized protein</fullName>
    </submittedName>
</protein>
<gene>
    <name evidence="2" type="ORF">cand_018470</name>
</gene>
<dbReference type="VEuPathDB" id="CryptoDB:cand_018470"/>
<evidence type="ECO:0000313" key="3">
    <source>
        <dbReference type="Proteomes" id="UP000186804"/>
    </source>
</evidence>
<sequence>MRSVDNNISEGKCEGYPNSQSHWGGTLLAEATSKGPILFSGTDWAVVPLESLSPARRSIIHPISQRLTGVENTALVDGLFGRIWEFPKCENVRERKVTRGDQFVGDSRIDFQWNKTERTLCRVCGKHILKQKFATEHYQRSPTCWRQVMRHIGIPEFDGSHSTSLQSNSAANHLLYYPNSEISSYGSHSSTTNDNINQGINLSITSYGNNKDIICDNPYNLNRNPKIQDSSGVIESHSQSGYIQGIRPTSNVEYIIQNGCINLFRSATQAVYDELMRYKGSELTGELSCSKNSQNSELKFDSPVVENVMIETKESTNIANLSVEEEPYLVISSVTPNIFPSINHRPLPVNVCYIKLSFNNPGARLVRDLWALDCELLVDWGDGVLTQARRFTLRELGEPAESDPDMRNIYSQGFAYLKCFVPHKPPGRADLRVRIPKSLWEYWEAYTADKYQLVVYYFPDAFVSILPGRIPRNGQVELNQEVGQITSYLSPNWISGQYRDSTIKRSHPYSPDLSHRTSPTPSPRSVNNNNNNTNSNSAIIPPQIIGSIDEKTGNSWSISEGNIST</sequence>
<dbReference type="EMBL" id="LRBS01000125">
    <property type="protein sequence ID" value="OII71008.1"/>
    <property type="molecule type" value="Genomic_DNA"/>
</dbReference>
<dbReference type="GeneID" id="92366032"/>
<dbReference type="Proteomes" id="UP000186804">
    <property type="component" value="Unassembled WGS sequence"/>
</dbReference>
<evidence type="ECO:0000256" key="1">
    <source>
        <dbReference type="SAM" id="MobiDB-lite"/>
    </source>
</evidence>
<name>A0A1J4M9V7_9CRYT</name>
<accession>A0A1J4M9V7</accession>
<keyword evidence="3" id="KW-1185">Reference proteome</keyword>
<feature type="compositionally biased region" description="Low complexity" evidence="1">
    <location>
        <begin position="517"/>
        <end position="537"/>
    </location>
</feature>
<reference evidence="2 3" key="1">
    <citation type="submission" date="2016-10" db="EMBL/GenBank/DDBJ databases">
        <title>Reductive evolution of mitochondrial metabolism and differential evolution of invasion-related proteins in Cryptosporidium.</title>
        <authorList>
            <person name="Liu S."/>
            <person name="Roellig D.M."/>
            <person name="Guo Y."/>
            <person name="Li N."/>
            <person name="Frace M.A."/>
            <person name="Tang K."/>
            <person name="Zhang L."/>
            <person name="Feng Y."/>
            <person name="Xiao L."/>
        </authorList>
    </citation>
    <scope>NUCLEOTIDE SEQUENCE [LARGE SCALE GENOMIC DNA]</scope>
    <source>
        <strain evidence="2">30847</strain>
    </source>
</reference>